<organism evidence="2 3">
    <name type="scientific">Carnegiea gigantea</name>
    <dbReference type="NCBI Taxonomy" id="171969"/>
    <lineage>
        <taxon>Eukaryota</taxon>
        <taxon>Viridiplantae</taxon>
        <taxon>Streptophyta</taxon>
        <taxon>Embryophyta</taxon>
        <taxon>Tracheophyta</taxon>
        <taxon>Spermatophyta</taxon>
        <taxon>Magnoliopsida</taxon>
        <taxon>eudicotyledons</taxon>
        <taxon>Gunneridae</taxon>
        <taxon>Pentapetalae</taxon>
        <taxon>Caryophyllales</taxon>
        <taxon>Cactineae</taxon>
        <taxon>Cactaceae</taxon>
        <taxon>Cactoideae</taxon>
        <taxon>Echinocereeae</taxon>
        <taxon>Carnegiea</taxon>
    </lineage>
</organism>
<feature type="compositionally biased region" description="Polar residues" evidence="1">
    <location>
        <begin position="779"/>
        <end position="809"/>
    </location>
</feature>
<dbReference type="AlphaFoldDB" id="A0A9Q1JNE2"/>
<gene>
    <name evidence="2" type="ORF">Cgig2_001114</name>
</gene>
<accession>A0A9Q1JNE2</accession>
<evidence type="ECO:0000256" key="1">
    <source>
        <dbReference type="SAM" id="MobiDB-lite"/>
    </source>
</evidence>
<feature type="compositionally biased region" description="Polar residues" evidence="1">
    <location>
        <begin position="715"/>
        <end position="734"/>
    </location>
</feature>
<dbReference type="OrthoDB" id="774557at2759"/>
<evidence type="ECO:0008006" key="4">
    <source>
        <dbReference type="Google" id="ProtNLM"/>
    </source>
</evidence>
<feature type="compositionally biased region" description="Polar residues" evidence="1">
    <location>
        <begin position="747"/>
        <end position="764"/>
    </location>
</feature>
<keyword evidence="3" id="KW-1185">Reference proteome</keyword>
<dbReference type="Proteomes" id="UP001153076">
    <property type="component" value="Unassembled WGS sequence"/>
</dbReference>
<feature type="compositionally biased region" description="Polar residues" evidence="1">
    <location>
        <begin position="117"/>
        <end position="153"/>
    </location>
</feature>
<feature type="compositionally biased region" description="Gly residues" evidence="1">
    <location>
        <begin position="72"/>
        <end position="86"/>
    </location>
</feature>
<dbReference type="EMBL" id="JAKOGI010001217">
    <property type="protein sequence ID" value="KAJ8426933.1"/>
    <property type="molecule type" value="Genomic_DNA"/>
</dbReference>
<feature type="region of interest" description="Disordered" evidence="1">
    <location>
        <begin position="68"/>
        <end position="104"/>
    </location>
</feature>
<feature type="region of interest" description="Disordered" evidence="1">
    <location>
        <begin position="665"/>
        <end position="734"/>
    </location>
</feature>
<feature type="region of interest" description="Disordered" evidence="1">
    <location>
        <begin position="245"/>
        <end position="265"/>
    </location>
</feature>
<feature type="compositionally biased region" description="Polar residues" evidence="1">
    <location>
        <begin position="14"/>
        <end position="26"/>
    </location>
</feature>
<reference evidence="2" key="1">
    <citation type="submission" date="2022-04" db="EMBL/GenBank/DDBJ databases">
        <title>Carnegiea gigantea Genome sequencing and assembly v2.</title>
        <authorList>
            <person name="Copetti D."/>
            <person name="Sanderson M.J."/>
            <person name="Burquez A."/>
            <person name="Wojciechowski M.F."/>
        </authorList>
    </citation>
    <scope>NUCLEOTIDE SEQUENCE</scope>
    <source>
        <strain evidence="2">SGP5-SGP5p</strain>
        <tissue evidence="2">Aerial part</tissue>
    </source>
</reference>
<comment type="caution">
    <text evidence="2">The sequence shown here is derived from an EMBL/GenBank/DDBJ whole genome shotgun (WGS) entry which is preliminary data.</text>
</comment>
<feature type="compositionally biased region" description="Low complexity" evidence="1">
    <location>
        <begin position="245"/>
        <end position="263"/>
    </location>
</feature>
<sequence length="963" mass="104500">MVPSGPPTPIGGAQSVTPSLLRSNSGMLGAQGGPVPSQGAFPSLVSPRTQFTNVNLLGNVPNVSSLLNQSFGNGGTNPGIPGGNGPRSGIDSGAESDLLSGIGSGMGFNPPCSFAATNVTNPGSSGQVQSQHFPNSSGNQMLPDQPQSQQLEPQNFQHSQQHLQHFSGNQQQQFQSVRGAGLSGGVVPVKMEPQVSTDQHGPSQQQQLQSLRGLSQVKLEQQQLQTMRGIGPVKMEPQHSDQSLFLHHHQQQQQQQQQQLLQQMSMPRQSPQAAAAAQFNILQQQRLLQLQQQQQQQLLRAIPHQRSQLQQQLPPQNLPLRSPAKLGYEPGTCARRLTQYMYQQQHRPEDNNIEFWRKFVADYFAPNAKKKWCVSMYGSGRQTTGVFPQASSILIAFAEAFCFGLFVRFLPYTYLFLSLTTRMYGTVKYASASQAVALVSNFLLSYLINALDGKATVEVLPRLFKIKYESGTLEELLYVDMPREYQNSSGQIVLDYAKAIQESVFEQLRVVRDGQLRIVFSPDLKICSWEFCARRHEELIPRRLLIPQVTQLGAAAQKYQAATQNSSANMSTSDLQSNCNMFVASARQLAKALEVPLVNDLGYTKRYVRCLQISEVVNSMKDLIDYSRLTGAGPMGKQWNHVEIFHSCISFSLLAESLAKFPRRTSTSSGLQGQNQQVEEQQQQQQRQQPSQQSQQPVIQNPNSNNQNSAQSGPMQASNGAPSVNNAINMSSAPTSQNTIAGLLHQSSMNSRPQNPMSNANSPYGGSSVQMPSPGSSSTMQQALNPSPFLSPTPASSNNPPQTSHGALTANSPAISNIQQPALSGEGDTTDSQSSVQKILQEMMMSTQLNSGGSMMGIGSLGNDMKNVSLALNGAMGNGTTSSNPSMSGAPFGGMGQPTMINGMRASLGNNNSMGMNGRVGIPSMMRDQSMSHQQQDLGSQMLSGLGTVNGFNNLHFDWKPSP</sequence>
<proteinExistence type="predicted"/>
<feature type="region of interest" description="Disordered" evidence="1">
    <location>
        <begin position="117"/>
        <end position="175"/>
    </location>
</feature>
<name>A0A9Q1JNE2_9CARY</name>
<feature type="region of interest" description="Disordered" evidence="1">
    <location>
        <begin position="747"/>
        <end position="809"/>
    </location>
</feature>
<dbReference type="Pfam" id="PF01803">
    <property type="entry name" value="LIM_bind"/>
    <property type="match status" value="1"/>
</dbReference>
<evidence type="ECO:0000313" key="3">
    <source>
        <dbReference type="Proteomes" id="UP001153076"/>
    </source>
</evidence>
<feature type="region of interest" description="Disordered" evidence="1">
    <location>
        <begin position="1"/>
        <end position="41"/>
    </location>
</feature>
<feature type="compositionally biased region" description="Low complexity" evidence="1">
    <location>
        <begin position="154"/>
        <end position="175"/>
    </location>
</feature>
<dbReference type="InterPro" id="IPR029005">
    <property type="entry name" value="LIM-bd/SEUSS"/>
</dbReference>
<protein>
    <recommendedName>
        <fullName evidence="4">Transcriptional corepressor SEUSS</fullName>
    </recommendedName>
</protein>
<dbReference type="PANTHER" id="PTHR10378">
    <property type="entry name" value="LIM DOMAIN-BINDING PROTEIN"/>
    <property type="match status" value="1"/>
</dbReference>
<feature type="compositionally biased region" description="Low complexity" evidence="1">
    <location>
        <begin position="672"/>
        <end position="714"/>
    </location>
</feature>
<evidence type="ECO:0000313" key="2">
    <source>
        <dbReference type="EMBL" id="KAJ8426933.1"/>
    </source>
</evidence>
<feature type="compositionally biased region" description="Low complexity" evidence="1">
    <location>
        <begin position="765"/>
        <end position="778"/>
    </location>
</feature>